<protein>
    <submittedName>
        <fullName evidence="3">HAD-IA family hydrolase</fullName>
    </submittedName>
</protein>
<dbReference type="PANTHER" id="PTHR43434:SF1">
    <property type="entry name" value="PHOSPHOGLYCOLATE PHOSPHATASE"/>
    <property type="match status" value="1"/>
</dbReference>
<keyword evidence="2" id="KW-0460">Magnesium</keyword>
<keyword evidence="1 3" id="KW-0378">Hydrolase</keyword>
<dbReference type="RefSeq" id="WP_000608988.1">
    <property type="nucleotide sequence ID" value="NZ_CP070339.1"/>
</dbReference>
<accession>A0ABD7DL89</accession>
<dbReference type="Proteomes" id="UP000663613">
    <property type="component" value="Chromosome"/>
</dbReference>
<dbReference type="InterPro" id="IPR023198">
    <property type="entry name" value="PGP-like_dom2"/>
</dbReference>
<gene>
    <name evidence="3" type="ORF">JTF64_10190</name>
</gene>
<dbReference type="PANTHER" id="PTHR43434">
    <property type="entry name" value="PHOSPHOGLYCOLATE PHOSPHATASE"/>
    <property type="match status" value="1"/>
</dbReference>
<dbReference type="GO" id="GO:0016787">
    <property type="term" value="F:hydrolase activity"/>
    <property type="evidence" value="ECO:0007669"/>
    <property type="project" value="UniProtKB-KW"/>
</dbReference>
<dbReference type="SFLD" id="SFLDG01129">
    <property type="entry name" value="C1.5:_HAD__Beta-PGM__Phosphata"/>
    <property type="match status" value="1"/>
</dbReference>
<dbReference type="NCBIfam" id="TIGR01549">
    <property type="entry name" value="HAD-SF-IA-v1"/>
    <property type="match status" value="1"/>
</dbReference>
<evidence type="ECO:0000256" key="2">
    <source>
        <dbReference type="ARBA" id="ARBA00022842"/>
    </source>
</evidence>
<dbReference type="EMBL" id="CP070339">
    <property type="protein sequence ID" value="QRY17589.1"/>
    <property type="molecule type" value="Genomic_DNA"/>
</dbReference>
<dbReference type="SFLD" id="SFLDS00003">
    <property type="entry name" value="Haloacid_Dehalogenase"/>
    <property type="match status" value="1"/>
</dbReference>
<dbReference type="Gene3D" id="3.40.50.1000">
    <property type="entry name" value="HAD superfamily/HAD-like"/>
    <property type="match status" value="1"/>
</dbReference>
<name>A0ABD7DL89_BACCE</name>
<proteinExistence type="predicted"/>
<dbReference type="InterPro" id="IPR036412">
    <property type="entry name" value="HAD-like_sf"/>
</dbReference>
<dbReference type="SUPFAM" id="SSF56784">
    <property type="entry name" value="HAD-like"/>
    <property type="match status" value="1"/>
</dbReference>
<sequence length="217" mass="24965">MINKVSTVIFDLDGTLVNSWKIHLESCKYAYSRVMNKTCSTLLIKRYAMPTEEATLGCLVGEENKERALKFYNKYFLDNLCELFLIPPIDIHNMLEYLKDRKMKLGIFTGRSRETTYALLKYTDLIKYFDVIITSSDNIPSKPNPDGLALAIEMLEAKKEESIFIGDTESDLDIGKKVDVYTIKVDWFTENFSMNKSYEVVTASTPMDLKNRITSKI</sequence>
<dbReference type="InterPro" id="IPR050155">
    <property type="entry name" value="HAD-like_hydrolase_sf"/>
</dbReference>
<organism evidence="3 4">
    <name type="scientific">Bacillus cereus</name>
    <dbReference type="NCBI Taxonomy" id="1396"/>
    <lineage>
        <taxon>Bacteria</taxon>
        <taxon>Bacillati</taxon>
        <taxon>Bacillota</taxon>
        <taxon>Bacilli</taxon>
        <taxon>Bacillales</taxon>
        <taxon>Bacillaceae</taxon>
        <taxon>Bacillus</taxon>
        <taxon>Bacillus cereus group</taxon>
    </lineage>
</organism>
<dbReference type="InterPro" id="IPR023214">
    <property type="entry name" value="HAD_sf"/>
</dbReference>
<evidence type="ECO:0000313" key="3">
    <source>
        <dbReference type="EMBL" id="QRY17589.1"/>
    </source>
</evidence>
<dbReference type="AlphaFoldDB" id="A0ABD7DL89"/>
<evidence type="ECO:0000313" key="4">
    <source>
        <dbReference type="Proteomes" id="UP000663613"/>
    </source>
</evidence>
<dbReference type="Gene3D" id="1.10.150.240">
    <property type="entry name" value="Putative phosphatase, domain 2"/>
    <property type="match status" value="1"/>
</dbReference>
<dbReference type="InterPro" id="IPR006439">
    <property type="entry name" value="HAD-SF_hydro_IA"/>
</dbReference>
<dbReference type="Pfam" id="PF13419">
    <property type="entry name" value="HAD_2"/>
    <property type="match status" value="1"/>
</dbReference>
<reference evidence="3 4" key="1">
    <citation type="submission" date="2021-02" db="EMBL/GenBank/DDBJ databases">
        <title>Bacillus cereus VKM B-370.</title>
        <authorList>
            <person name="Kazantseva O.A."/>
            <person name="Piligrimova E.G."/>
            <person name="Buzikov R.M."/>
            <person name="Shadrin A.M."/>
        </authorList>
    </citation>
    <scope>NUCLEOTIDE SEQUENCE [LARGE SCALE GENOMIC DNA]</scope>
    <source>
        <strain evidence="3 4">VKM B-370</strain>
    </source>
</reference>
<evidence type="ECO:0000256" key="1">
    <source>
        <dbReference type="ARBA" id="ARBA00022801"/>
    </source>
</evidence>
<dbReference type="PRINTS" id="PR00413">
    <property type="entry name" value="HADHALOGNASE"/>
</dbReference>
<dbReference type="InterPro" id="IPR041492">
    <property type="entry name" value="HAD_2"/>
</dbReference>